<evidence type="ECO:0000313" key="11">
    <source>
        <dbReference type="Proteomes" id="UP000182987"/>
    </source>
</evidence>
<evidence type="ECO:0000256" key="7">
    <source>
        <dbReference type="ARBA" id="ARBA00023004"/>
    </source>
</evidence>
<dbReference type="InterPro" id="IPR005273">
    <property type="entry name" value="Ura-DNA_glyco_family4"/>
</dbReference>
<name>A0A0G9H0C1_9GAMM</name>
<keyword evidence="8" id="KW-0411">Iron-sulfur</keyword>
<dbReference type="CDD" id="cd10030">
    <property type="entry name" value="UDG-F4_TTUDGA_SPO1dp_like"/>
    <property type="match status" value="1"/>
</dbReference>
<dbReference type="InterPro" id="IPR051536">
    <property type="entry name" value="UDG_Type-4/5"/>
</dbReference>
<evidence type="ECO:0000256" key="9">
    <source>
        <dbReference type="ARBA" id="ARBA00023204"/>
    </source>
</evidence>
<dbReference type="PANTHER" id="PTHR33693">
    <property type="entry name" value="TYPE-5 URACIL-DNA GLYCOSYLASE"/>
    <property type="match status" value="1"/>
</dbReference>
<evidence type="ECO:0000256" key="1">
    <source>
        <dbReference type="ARBA" id="ARBA00006521"/>
    </source>
</evidence>
<dbReference type="GO" id="GO:0006281">
    <property type="term" value="P:DNA repair"/>
    <property type="evidence" value="ECO:0007669"/>
    <property type="project" value="UniProtKB-KW"/>
</dbReference>
<evidence type="ECO:0000256" key="4">
    <source>
        <dbReference type="ARBA" id="ARBA00022723"/>
    </source>
</evidence>
<keyword evidence="7" id="KW-0408">Iron</keyword>
<keyword evidence="11" id="KW-1185">Reference proteome</keyword>
<dbReference type="GO" id="GO:0051539">
    <property type="term" value="F:4 iron, 4 sulfur cluster binding"/>
    <property type="evidence" value="ECO:0007669"/>
    <property type="project" value="UniProtKB-KW"/>
</dbReference>
<dbReference type="NCBIfam" id="TIGR03915">
    <property type="entry name" value="SAM_7_link_chp"/>
    <property type="match status" value="1"/>
</dbReference>
<dbReference type="SMART" id="SM00986">
    <property type="entry name" value="UDG"/>
    <property type="match status" value="1"/>
</dbReference>
<dbReference type="SUPFAM" id="SSF52141">
    <property type="entry name" value="Uracil-DNA glycosylase-like"/>
    <property type="match status" value="1"/>
</dbReference>
<dbReference type="NCBIfam" id="TIGR00758">
    <property type="entry name" value="UDG_fam4"/>
    <property type="match status" value="1"/>
</dbReference>
<comment type="similarity">
    <text evidence="1">Belongs to the uracil-DNA glycosylase (UDG) superfamily. Type 4 (UDGa) family.</text>
</comment>
<evidence type="ECO:0000256" key="6">
    <source>
        <dbReference type="ARBA" id="ARBA00022801"/>
    </source>
</evidence>
<dbReference type="STRING" id="1440763.BJI69_10015"/>
<keyword evidence="6" id="KW-0378">Hydrolase</keyword>
<dbReference type="KEGG" id="lrz:BJI69_10015"/>
<reference evidence="11" key="1">
    <citation type="submission" date="2016-09" db="EMBL/GenBank/DDBJ databases">
        <authorList>
            <person name="Lysoe E."/>
        </authorList>
    </citation>
    <scope>NUCLEOTIDE SEQUENCE [LARGE SCALE GENOMIC DNA]</scope>
    <source>
        <strain evidence="11">LJ96T</strain>
    </source>
</reference>
<proteinExistence type="inferred from homology"/>
<dbReference type="PATRIC" id="fig|1440763.5.peg.4184"/>
<dbReference type="PANTHER" id="PTHR33693:SF9">
    <property type="entry name" value="TYPE-4 URACIL-DNA GLYCOSYLASE"/>
    <property type="match status" value="1"/>
</dbReference>
<dbReference type="InterPro" id="IPR025404">
    <property type="entry name" value="DUF4130"/>
</dbReference>
<dbReference type="AlphaFoldDB" id="A0A0G9H0C1"/>
<dbReference type="Pfam" id="PF03167">
    <property type="entry name" value="UDG"/>
    <property type="match status" value="1"/>
</dbReference>
<dbReference type="NCBIfam" id="TIGR03914">
    <property type="entry name" value="UDG_fam_dom"/>
    <property type="match status" value="1"/>
</dbReference>
<dbReference type="Proteomes" id="UP000182987">
    <property type="component" value="Chromosome"/>
</dbReference>
<evidence type="ECO:0000313" key="10">
    <source>
        <dbReference type="EMBL" id="APG04201.1"/>
    </source>
</evidence>
<evidence type="ECO:0000256" key="2">
    <source>
        <dbReference type="ARBA" id="ARBA00019403"/>
    </source>
</evidence>
<dbReference type="OrthoDB" id="5290748at2"/>
<evidence type="ECO:0000256" key="3">
    <source>
        <dbReference type="ARBA" id="ARBA00022485"/>
    </source>
</evidence>
<dbReference type="Gene3D" id="3.40.470.10">
    <property type="entry name" value="Uracil-DNA glycosylase-like domain"/>
    <property type="match status" value="1"/>
</dbReference>
<dbReference type="GO" id="GO:0097506">
    <property type="term" value="F:deaminated base DNA N-glycosylase activity"/>
    <property type="evidence" value="ECO:0007669"/>
    <property type="project" value="UniProtKB-ARBA"/>
</dbReference>
<dbReference type="EMBL" id="CP017480">
    <property type="protein sequence ID" value="APG04201.1"/>
    <property type="molecule type" value="Genomic_DNA"/>
</dbReference>
<keyword evidence="9" id="KW-0234">DNA repair</keyword>
<evidence type="ECO:0000256" key="8">
    <source>
        <dbReference type="ARBA" id="ARBA00023014"/>
    </source>
</evidence>
<dbReference type="SMART" id="SM00987">
    <property type="entry name" value="UreE_C"/>
    <property type="match status" value="1"/>
</dbReference>
<dbReference type="InterPro" id="IPR005122">
    <property type="entry name" value="Uracil-DNA_glycosylase-like"/>
</dbReference>
<sequence length="472" mass="52936">MLGVRLDDASDADEWRAKARALLLAEVDPAEVEWTTGAEGGLFGSDDALPPPRHTQAPAVPRDFLSLVNTVLAHSDPRRHATLYRMLWRLAHGERNLLAIATDDDVAWAHTCVKQVNRDMHKMKAFVRFRELPVDDGTVYVAWFEPDHDIVTRVAPFFVRRFTGMRWSLLTPSRSAHWDGTTLSFGPGAQRADAPSGDALEDLWRTYYANIFNPARLKVDAMRREMPVKYWKNLPEAQLIPGLVRDALPRMQAMVEKQPTIPRKKITPLQKAVAEAPEGSLAALRQQAKDCRRCDLWKPATQTVFGMGPSDARIVVIGEQPGDQEDLAGKPFIGPAGKLFDRALEEAGVDRAALYITNAVKHFKFEPRGKRRLHKRANAEEQAACRPWLAAEIDRIRPDAIVCLGAMAAQAVFGASFRLMAQRGQWIDLPDGARAMATVHPSYLLRLPDEQARETGYADFVRDLTLMRTLLR</sequence>
<dbReference type="GO" id="GO:0046872">
    <property type="term" value="F:metal ion binding"/>
    <property type="evidence" value="ECO:0007669"/>
    <property type="project" value="UniProtKB-KW"/>
</dbReference>
<dbReference type="InterPro" id="IPR023875">
    <property type="entry name" value="DNA_repair_put"/>
</dbReference>
<gene>
    <name evidence="10" type="ORF">BJI69_10015</name>
</gene>
<dbReference type="Pfam" id="PF13566">
    <property type="entry name" value="DUF4130"/>
    <property type="match status" value="1"/>
</dbReference>
<keyword evidence="4" id="KW-0479">Metal-binding</keyword>
<protein>
    <recommendedName>
        <fullName evidence="2">Type-4 uracil-DNA glycosylase</fullName>
    </recommendedName>
</protein>
<accession>A0A0G9H0C1</accession>
<keyword evidence="5" id="KW-0227">DNA damage</keyword>
<dbReference type="RefSeq" id="WP_046969528.1">
    <property type="nucleotide sequence ID" value="NZ_CP017480.1"/>
</dbReference>
<dbReference type="InterPro" id="IPR036895">
    <property type="entry name" value="Uracil-DNA_glycosylase-like_sf"/>
</dbReference>
<organism evidence="10 11">
    <name type="scientific">Luteibacter rhizovicinus DSM 16549</name>
    <dbReference type="NCBI Taxonomy" id="1440763"/>
    <lineage>
        <taxon>Bacteria</taxon>
        <taxon>Pseudomonadati</taxon>
        <taxon>Pseudomonadota</taxon>
        <taxon>Gammaproteobacteria</taxon>
        <taxon>Lysobacterales</taxon>
        <taxon>Rhodanobacteraceae</taxon>
        <taxon>Luteibacter</taxon>
    </lineage>
</organism>
<evidence type="ECO:0000256" key="5">
    <source>
        <dbReference type="ARBA" id="ARBA00022763"/>
    </source>
</evidence>
<keyword evidence="3" id="KW-0004">4Fe-4S</keyword>